<dbReference type="GO" id="GO:0071978">
    <property type="term" value="P:bacterial-type flagellum-dependent swarming motility"/>
    <property type="evidence" value="ECO:0007669"/>
    <property type="project" value="TreeGrafter"/>
</dbReference>
<sequence>MDRLIYVAMNGAKHLLLQQASTAHNLANANTPGYKAEENAFRALRVVGSPALPTRTFVVDQTAGADLTPGPIQYTGRELDVAVRDKGWLAVQTPQGEAYTRHGSFEVDAEGILRTRNGLTVVGDGGEITIPPSNRVEIGDDGVVVAIPINNPQNRAEVGRLKLVNPPERNLAKGPDGLFRTRDGAQAEADPAVRLYAGAVEASNVNAVESLVNMISHSRQYETQIKLLQTADQNARQAAQILNMS</sequence>
<dbReference type="Pfam" id="PF00460">
    <property type="entry name" value="Flg_bb_rod"/>
    <property type="match status" value="1"/>
</dbReference>
<keyword evidence="10" id="KW-0966">Cell projection</keyword>
<reference evidence="10 11" key="1">
    <citation type="submission" date="2020-08" db="EMBL/GenBank/DDBJ databases">
        <title>Genomic Encyclopedia of Type Strains, Phase IV (KMG-IV): sequencing the most valuable type-strain genomes for metagenomic binning, comparative biology and taxonomic classification.</title>
        <authorList>
            <person name="Goeker M."/>
        </authorList>
    </citation>
    <scope>NUCLEOTIDE SEQUENCE [LARGE SCALE GENOMIC DNA]</scope>
    <source>
        <strain evidence="10 11">DSM 27165</strain>
    </source>
</reference>
<evidence type="ECO:0000256" key="2">
    <source>
        <dbReference type="ARBA" id="ARBA00009677"/>
    </source>
</evidence>
<dbReference type="NCBIfam" id="TIGR03506">
    <property type="entry name" value="FlgEFG_subfam"/>
    <property type="match status" value="1"/>
</dbReference>
<dbReference type="RefSeq" id="WP_184038495.1">
    <property type="nucleotide sequence ID" value="NZ_JACHHY010000011.1"/>
</dbReference>
<feature type="domain" description="Flagellar hook protein FlgE/F/G-like D1" evidence="9">
    <location>
        <begin position="83"/>
        <end position="146"/>
    </location>
</feature>
<evidence type="ECO:0000256" key="3">
    <source>
        <dbReference type="ARBA" id="ARBA00023143"/>
    </source>
</evidence>
<keyword evidence="3 6" id="KW-0975">Bacterial flagellum</keyword>
<dbReference type="NCBIfam" id="NF009280">
    <property type="entry name" value="PRK12640.1"/>
    <property type="match status" value="1"/>
</dbReference>
<comment type="caution">
    <text evidence="10">The sequence shown here is derived from an EMBL/GenBank/DDBJ whole genome shotgun (WGS) entry which is preliminary data.</text>
</comment>
<evidence type="ECO:0000256" key="5">
    <source>
        <dbReference type="ARBA" id="ARBA00040228"/>
    </source>
</evidence>
<feature type="domain" description="Flagellar basal body rod protein N-terminal" evidence="7">
    <location>
        <begin position="5"/>
        <end position="35"/>
    </location>
</feature>
<evidence type="ECO:0000259" key="8">
    <source>
        <dbReference type="Pfam" id="PF06429"/>
    </source>
</evidence>
<dbReference type="InterPro" id="IPR010930">
    <property type="entry name" value="Flg_bb/hook_C_dom"/>
</dbReference>
<evidence type="ECO:0000259" key="9">
    <source>
        <dbReference type="Pfam" id="PF22692"/>
    </source>
</evidence>
<evidence type="ECO:0000313" key="11">
    <source>
        <dbReference type="Proteomes" id="UP000575898"/>
    </source>
</evidence>
<evidence type="ECO:0000256" key="4">
    <source>
        <dbReference type="ARBA" id="ARBA00038560"/>
    </source>
</evidence>
<dbReference type="PANTHER" id="PTHR30435">
    <property type="entry name" value="FLAGELLAR PROTEIN"/>
    <property type="match status" value="1"/>
</dbReference>
<evidence type="ECO:0000313" key="10">
    <source>
        <dbReference type="EMBL" id="MBB5018741.1"/>
    </source>
</evidence>
<keyword evidence="10" id="KW-0282">Flagellum</keyword>
<accession>A0A840MU94</accession>
<dbReference type="SUPFAM" id="SSF117143">
    <property type="entry name" value="Flagellar hook protein flgE"/>
    <property type="match status" value="1"/>
</dbReference>
<evidence type="ECO:0000259" key="7">
    <source>
        <dbReference type="Pfam" id="PF00460"/>
    </source>
</evidence>
<dbReference type="NCBIfam" id="TIGR02490">
    <property type="entry name" value="flgF"/>
    <property type="match status" value="1"/>
</dbReference>
<organism evidence="10 11">
    <name type="scientific">Chitinivorax tropicus</name>
    <dbReference type="NCBI Taxonomy" id="714531"/>
    <lineage>
        <taxon>Bacteria</taxon>
        <taxon>Pseudomonadati</taxon>
        <taxon>Pseudomonadota</taxon>
        <taxon>Betaproteobacteria</taxon>
        <taxon>Chitinivorax</taxon>
    </lineage>
</organism>
<dbReference type="Pfam" id="PF06429">
    <property type="entry name" value="Flg_bbr_C"/>
    <property type="match status" value="1"/>
</dbReference>
<dbReference type="EMBL" id="JACHHY010000011">
    <property type="protein sequence ID" value="MBB5018741.1"/>
    <property type="molecule type" value="Genomic_DNA"/>
</dbReference>
<dbReference type="AlphaFoldDB" id="A0A840MU94"/>
<feature type="domain" description="Flagellar basal-body/hook protein C-terminal" evidence="8">
    <location>
        <begin position="197"/>
        <end position="241"/>
    </location>
</feature>
<dbReference type="GO" id="GO:0030694">
    <property type="term" value="C:bacterial-type flagellum basal body, rod"/>
    <property type="evidence" value="ECO:0007669"/>
    <property type="project" value="UniProtKB-UniRule"/>
</dbReference>
<dbReference type="PANTHER" id="PTHR30435:SF18">
    <property type="entry name" value="FLAGELLAR BASAL-BODY ROD PROTEIN FLGF"/>
    <property type="match status" value="1"/>
</dbReference>
<keyword evidence="11" id="KW-1185">Reference proteome</keyword>
<dbReference type="InterPro" id="IPR037925">
    <property type="entry name" value="FlgE/F/G-like"/>
</dbReference>
<keyword evidence="10" id="KW-0969">Cilium</keyword>
<comment type="subunit">
    <text evidence="4 6">The basal body constitutes a major portion of the flagellar organelle and consists of five rings (E,L,P,S, and M) mounted on a central rod. The rod consists of about 26 subunits of FlgG in the distal portion, and FlgB, FlgC and FlgF are thought to build up the proximal portion of the rod with about 6 subunits each.</text>
</comment>
<dbReference type="InterPro" id="IPR012836">
    <property type="entry name" value="FlgF"/>
</dbReference>
<name>A0A840MU94_9PROT</name>
<evidence type="ECO:0000256" key="6">
    <source>
        <dbReference type="RuleBase" id="RU362116"/>
    </source>
</evidence>
<proteinExistence type="inferred from homology"/>
<comment type="similarity">
    <text evidence="2 6">Belongs to the flagella basal body rod proteins family.</text>
</comment>
<gene>
    <name evidence="10" type="ORF">HNQ59_002034</name>
</gene>
<dbReference type="Pfam" id="PF22692">
    <property type="entry name" value="LlgE_F_G_D1"/>
    <property type="match status" value="1"/>
</dbReference>
<evidence type="ECO:0000256" key="1">
    <source>
        <dbReference type="ARBA" id="ARBA00004117"/>
    </source>
</evidence>
<dbReference type="InterPro" id="IPR001444">
    <property type="entry name" value="Flag_bb_rod_N"/>
</dbReference>
<dbReference type="Proteomes" id="UP000575898">
    <property type="component" value="Unassembled WGS sequence"/>
</dbReference>
<dbReference type="InterPro" id="IPR053967">
    <property type="entry name" value="LlgE_F_G-like_D1"/>
</dbReference>
<dbReference type="InterPro" id="IPR020013">
    <property type="entry name" value="Flagellar_FlgE/F/G"/>
</dbReference>
<protein>
    <recommendedName>
        <fullName evidence="5 6">Flagellar basal-body rod protein FlgF</fullName>
    </recommendedName>
</protein>
<comment type="subcellular location">
    <subcellularLocation>
        <location evidence="1 6">Bacterial flagellum basal body</location>
    </subcellularLocation>
</comment>